<feature type="binding site" evidence="2">
    <location>
        <position position="145"/>
    </location>
    <ligand>
        <name>Zn(2+)</name>
        <dbReference type="ChEBI" id="CHEBI:29105"/>
    </ligand>
</feature>
<feature type="compositionally biased region" description="Low complexity" evidence="3">
    <location>
        <begin position="313"/>
        <end position="324"/>
    </location>
</feature>
<dbReference type="AlphaFoldDB" id="A0A7J0BRN2"/>
<feature type="region of interest" description="Disordered" evidence="3">
    <location>
        <begin position="267"/>
        <end position="366"/>
    </location>
</feature>
<protein>
    <recommendedName>
        <fullName evidence="6">Carbonic anhydrase</fullName>
    </recommendedName>
</protein>
<keyword evidence="5" id="KW-1185">Reference proteome</keyword>
<dbReference type="PANTHER" id="PTHR11002">
    <property type="entry name" value="CARBONIC ANHYDRASE"/>
    <property type="match status" value="1"/>
</dbReference>
<sequence length="366" mass="38678">MSSISKRNLIILAALFLAVLLFVTTCSDSGNKVQTKDKRTPELSLKLLKEGNERFAKGDAEHPRTDAKRLEQAGKESQGDHAFATVLSCSDSRVPVERIFDAGVMDIFVVRVAGNVVQGNEAGSIEYGLSHVNTPLLVVLGHTQCGAVTAVTEAVEGHGHELERNIPGLVASIVPAVERTKKHTGLSGKALVPQATEQNVWQSITDLFMRSPSTRELVRSGKVKVVGAMYEVETGRVQWLKEDRPLAILKEVEENPARAIEAMAGHSDEDHAAHGHAQEAGHKHDMTEGKAEGDHAADAAAPAGEEAAKEEAATAAGHEAAEAPLTVEQLQELAAKAAEAAKVAADAAETATRAAEEAARATGAAQ</sequence>
<dbReference type="Proteomes" id="UP000503820">
    <property type="component" value="Unassembled WGS sequence"/>
</dbReference>
<dbReference type="EMBL" id="BLVP01000001">
    <property type="protein sequence ID" value="GFM35842.1"/>
    <property type="molecule type" value="Genomic_DNA"/>
</dbReference>
<comment type="cofactor">
    <cofactor evidence="2">
        <name>Zn(2+)</name>
        <dbReference type="ChEBI" id="CHEBI:29105"/>
    </cofactor>
    <text evidence="2">Binds 1 zinc ion per subunit.</text>
</comment>
<reference evidence="4 5" key="1">
    <citation type="submission" date="2020-05" db="EMBL/GenBank/DDBJ databases">
        <title>Draft genome sequence of Desulfovibrio psychrotolerans JS1T.</title>
        <authorList>
            <person name="Ueno A."/>
            <person name="Tamazawa S."/>
            <person name="Tamamura S."/>
            <person name="Murakami T."/>
            <person name="Kiyama T."/>
            <person name="Inomata H."/>
            <person name="Amano Y."/>
            <person name="Miyakawa K."/>
            <person name="Tamaki H."/>
            <person name="Naganuma T."/>
            <person name="Kaneko K."/>
        </authorList>
    </citation>
    <scope>NUCLEOTIDE SEQUENCE [LARGE SCALE GENOMIC DNA]</scope>
    <source>
        <strain evidence="4 5">JS1</strain>
    </source>
</reference>
<evidence type="ECO:0008006" key="6">
    <source>
        <dbReference type="Google" id="ProtNLM"/>
    </source>
</evidence>
<dbReference type="InterPro" id="IPR036874">
    <property type="entry name" value="Carbonic_anhydrase_sf"/>
</dbReference>
<dbReference type="CDD" id="cd03378">
    <property type="entry name" value="beta_CA_cladeC"/>
    <property type="match status" value="1"/>
</dbReference>
<evidence type="ECO:0000256" key="2">
    <source>
        <dbReference type="PIRSR" id="PIRSR601765-1"/>
    </source>
</evidence>
<comment type="caution">
    <text evidence="4">The sequence shown here is derived from an EMBL/GenBank/DDBJ whole genome shotgun (WGS) entry which is preliminary data.</text>
</comment>
<dbReference type="GO" id="GO:0008270">
    <property type="term" value="F:zinc ion binding"/>
    <property type="evidence" value="ECO:0007669"/>
    <property type="project" value="InterPro"/>
</dbReference>
<evidence type="ECO:0000256" key="3">
    <source>
        <dbReference type="SAM" id="MobiDB-lite"/>
    </source>
</evidence>
<dbReference type="InterPro" id="IPR001765">
    <property type="entry name" value="Carbonic_anhydrase"/>
</dbReference>
<feature type="compositionally biased region" description="Basic and acidic residues" evidence="3">
    <location>
        <begin position="267"/>
        <end position="297"/>
    </location>
</feature>
<gene>
    <name evidence="4" type="ORF">DSM19430T_05260</name>
</gene>
<dbReference type="PANTHER" id="PTHR11002:SF79">
    <property type="entry name" value="CARBONIC ANHYDRASE 2"/>
    <property type="match status" value="1"/>
</dbReference>
<dbReference type="SMART" id="SM00947">
    <property type="entry name" value="Pro_CA"/>
    <property type="match status" value="1"/>
</dbReference>
<feature type="binding site" evidence="2">
    <location>
        <position position="89"/>
    </location>
    <ligand>
        <name>Zn(2+)</name>
        <dbReference type="ChEBI" id="CHEBI:29105"/>
    </ligand>
</feature>
<feature type="binding site" evidence="2">
    <location>
        <position position="91"/>
    </location>
    <ligand>
        <name>Zn(2+)</name>
        <dbReference type="ChEBI" id="CHEBI:29105"/>
    </ligand>
</feature>
<dbReference type="GO" id="GO:0004089">
    <property type="term" value="F:carbonate dehydratase activity"/>
    <property type="evidence" value="ECO:0007669"/>
    <property type="project" value="InterPro"/>
</dbReference>
<proteinExistence type="inferred from homology"/>
<keyword evidence="2" id="KW-0479">Metal-binding</keyword>
<feature type="region of interest" description="Disordered" evidence="3">
    <location>
        <begin position="56"/>
        <end position="77"/>
    </location>
</feature>
<dbReference type="Gene3D" id="3.40.1050.10">
    <property type="entry name" value="Carbonic anhydrase"/>
    <property type="match status" value="1"/>
</dbReference>
<accession>A0A7J0BRN2</accession>
<dbReference type="Pfam" id="PF00484">
    <property type="entry name" value="Pro_CA"/>
    <property type="match status" value="1"/>
</dbReference>
<organism evidence="4 5">
    <name type="scientific">Desulfovibrio psychrotolerans</name>
    <dbReference type="NCBI Taxonomy" id="415242"/>
    <lineage>
        <taxon>Bacteria</taxon>
        <taxon>Pseudomonadati</taxon>
        <taxon>Thermodesulfobacteriota</taxon>
        <taxon>Desulfovibrionia</taxon>
        <taxon>Desulfovibrionales</taxon>
        <taxon>Desulfovibrionaceae</taxon>
        <taxon>Desulfovibrio</taxon>
    </lineage>
</organism>
<dbReference type="SUPFAM" id="SSF53056">
    <property type="entry name" value="beta-carbonic anhydrase, cab"/>
    <property type="match status" value="1"/>
</dbReference>
<evidence type="ECO:0000313" key="4">
    <source>
        <dbReference type="EMBL" id="GFM35842.1"/>
    </source>
</evidence>
<comment type="similarity">
    <text evidence="1">Belongs to the beta-class carbonic anhydrase family.</text>
</comment>
<name>A0A7J0BRN2_9BACT</name>
<evidence type="ECO:0000313" key="5">
    <source>
        <dbReference type="Proteomes" id="UP000503820"/>
    </source>
</evidence>
<keyword evidence="2" id="KW-0862">Zinc</keyword>
<evidence type="ECO:0000256" key="1">
    <source>
        <dbReference type="ARBA" id="ARBA00006217"/>
    </source>
</evidence>
<feature type="binding site" evidence="2">
    <location>
        <position position="142"/>
    </location>
    <ligand>
        <name>Zn(2+)</name>
        <dbReference type="ChEBI" id="CHEBI:29105"/>
    </ligand>
</feature>
<feature type="compositionally biased region" description="Low complexity" evidence="3">
    <location>
        <begin position="334"/>
        <end position="353"/>
    </location>
</feature>
<dbReference type="RefSeq" id="WP_174408508.1">
    <property type="nucleotide sequence ID" value="NZ_BLVP01000001.1"/>
</dbReference>